<feature type="transmembrane region" description="Helical" evidence="1">
    <location>
        <begin position="101"/>
        <end position="118"/>
    </location>
</feature>
<keyword evidence="1" id="KW-1133">Transmembrane helix</keyword>
<name>A0A382YT71_9ZZZZ</name>
<evidence type="ECO:0000313" key="3">
    <source>
        <dbReference type="EMBL" id="SVD86462.1"/>
    </source>
</evidence>
<organism evidence="3">
    <name type="scientific">marine metagenome</name>
    <dbReference type="NCBI Taxonomy" id="408172"/>
    <lineage>
        <taxon>unclassified sequences</taxon>
        <taxon>metagenomes</taxon>
        <taxon>ecological metagenomes</taxon>
    </lineage>
</organism>
<evidence type="ECO:0000256" key="1">
    <source>
        <dbReference type="SAM" id="Phobius"/>
    </source>
</evidence>
<dbReference type="GO" id="GO:0035556">
    <property type="term" value="P:intracellular signal transduction"/>
    <property type="evidence" value="ECO:0007669"/>
    <property type="project" value="InterPro"/>
</dbReference>
<dbReference type="CDD" id="cd07302">
    <property type="entry name" value="CHD"/>
    <property type="match status" value="1"/>
</dbReference>
<keyword evidence="1" id="KW-0812">Transmembrane</keyword>
<proteinExistence type="predicted"/>
<feature type="transmembrane region" description="Helical" evidence="1">
    <location>
        <begin position="74"/>
        <end position="95"/>
    </location>
</feature>
<feature type="non-terminal residue" evidence="3">
    <location>
        <position position="261"/>
    </location>
</feature>
<keyword evidence="1" id="KW-0472">Membrane</keyword>
<dbReference type="InterPro" id="IPR029787">
    <property type="entry name" value="Nucleotide_cyclase"/>
</dbReference>
<dbReference type="PANTHER" id="PTHR43081">
    <property type="entry name" value="ADENYLATE CYCLASE, TERMINAL-DIFFERENTIATION SPECIFIC-RELATED"/>
    <property type="match status" value="1"/>
</dbReference>
<dbReference type="EMBL" id="UINC01178354">
    <property type="protein sequence ID" value="SVD86462.1"/>
    <property type="molecule type" value="Genomic_DNA"/>
</dbReference>
<evidence type="ECO:0000259" key="2">
    <source>
        <dbReference type="PROSITE" id="PS50125"/>
    </source>
</evidence>
<accession>A0A382YT71</accession>
<dbReference type="PROSITE" id="PS50125">
    <property type="entry name" value="GUANYLATE_CYCLASE_2"/>
    <property type="match status" value="1"/>
</dbReference>
<dbReference type="Pfam" id="PF00211">
    <property type="entry name" value="Guanylate_cyc"/>
    <property type="match status" value="1"/>
</dbReference>
<sequence>KLVFLADTSTQASQYGDVSPTPVDSIFPRAYIWSNAANMLLTGALVTLAPYGLTIVIVVLLSALLVLSAWRLATLWFSAAALGILVMYAGLAFGAFAVGGYLLPVLPVLMPLVVLYLFSSVYRYAQLEHYEGVLEGSLQSYLSPRLMAQIRTDPDILKLGGARKRITVLFSDIVEFTAFSDQADPEEVQDVLETYFADAAKAIFSQDGIIDKYMGDGILTFFENDGDNITSAARAVDCALQMQAQAQELDQFYRSQNRSPF</sequence>
<dbReference type="PANTHER" id="PTHR43081:SF1">
    <property type="entry name" value="ADENYLATE CYCLASE, TERMINAL-DIFFERENTIATION SPECIFIC"/>
    <property type="match status" value="1"/>
</dbReference>
<dbReference type="AlphaFoldDB" id="A0A382YT71"/>
<feature type="non-terminal residue" evidence="3">
    <location>
        <position position="1"/>
    </location>
</feature>
<dbReference type="Gene3D" id="3.30.70.1230">
    <property type="entry name" value="Nucleotide cyclase"/>
    <property type="match status" value="1"/>
</dbReference>
<protein>
    <recommendedName>
        <fullName evidence="2">Guanylate cyclase domain-containing protein</fullName>
    </recommendedName>
</protein>
<gene>
    <name evidence="3" type="ORF">METZ01_LOCUS439316</name>
</gene>
<reference evidence="3" key="1">
    <citation type="submission" date="2018-05" db="EMBL/GenBank/DDBJ databases">
        <authorList>
            <person name="Lanie J.A."/>
            <person name="Ng W.-L."/>
            <person name="Kazmierczak K.M."/>
            <person name="Andrzejewski T.M."/>
            <person name="Davidsen T.M."/>
            <person name="Wayne K.J."/>
            <person name="Tettelin H."/>
            <person name="Glass J.I."/>
            <person name="Rusch D."/>
            <person name="Podicherti R."/>
            <person name="Tsui H.-C.T."/>
            <person name="Winkler M.E."/>
        </authorList>
    </citation>
    <scope>NUCLEOTIDE SEQUENCE</scope>
</reference>
<dbReference type="GO" id="GO:0006171">
    <property type="term" value="P:cAMP biosynthetic process"/>
    <property type="evidence" value="ECO:0007669"/>
    <property type="project" value="TreeGrafter"/>
</dbReference>
<dbReference type="InterPro" id="IPR001054">
    <property type="entry name" value="A/G_cyclase"/>
</dbReference>
<dbReference type="InterPro" id="IPR050697">
    <property type="entry name" value="Adenylyl/Guanylyl_Cyclase_3/4"/>
</dbReference>
<feature type="domain" description="Guanylate cyclase" evidence="2">
    <location>
        <begin position="167"/>
        <end position="261"/>
    </location>
</feature>
<dbReference type="SUPFAM" id="SSF55073">
    <property type="entry name" value="Nucleotide cyclase"/>
    <property type="match status" value="1"/>
</dbReference>
<feature type="transmembrane region" description="Helical" evidence="1">
    <location>
        <begin position="48"/>
        <end position="67"/>
    </location>
</feature>